<protein>
    <recommendedName>
        <fullName evidence="3">Retrovirus-related Pol polyprotein from transposon TNT 1-94</fullName>
    </recommendedName>
</protein>
<gene>
    <name evidence="1" type="ORF">MTR67_043306</name>
</gene>
<reference evidence="1" key="1">
    <citation type="submission" date="2023-08" db="EMBL/GenBank/DDBJ databases">
        <title>A de novo genome assembly of Solanum verrucosum Schlechtendal, a Mexican diploid species geographically isolated from the other diploid A-genome species in potato relatives.</title>
        <authorList>
            <person name="Hosaka K."/>
        </authorList>
    </citation>
    <scope>NUCLEOTIDE SEQUENCE</scope>
    <source>
        <tissue evidence="1">Young leaves</tissue>
    </source>
</reference>
<proteinExistence type="predicted"/>
<name>A0AAF0ZSJ8_SOLVR</name>
<dbReference type="PANTHER" id="PTHR11439:SF517">
    <property type="entry name" value="CYSTEINE-RICH RLK (RECEPTOR-LIKE PROTEIN KINASE) 8"/>
    <property type="match status" value="1"/>
</dbReference>
<dbReference type="CDD" id="cd09272">
    <property type="entry name" value="RNase_HI_RT_Ty1"/>
    <property type="match status" value="1"/>
</dbReference>
<dbReference type="EMBL" id="CP133621">
    <property type="protein sequence ID" value="WMV49921.1"/>
    <property type="molecule type" value="Genomic_DNA"/>
</dbReference>
<dbReference type="AlphaFoldDB" id="A0AAF0ZSJ8"/>
<keyword evidence="2" id="KW-1185">Reference proteome</keyword>
<dbReference type="Proteomes" id="UP001234989">
    <property type="component" value="Chromosome 10"/>
</dbReference>
<evidence type="ECO:0000313" key="1">
    <source>
        <dbReference type="EMBL" id="WMV49921.1"/>
    </source>
</evidence>
<organism evidence="1 2">
    <name type="scientific">Solanum verrucosum</name>
    <dbReference type="NCBI Taxonomy" id="315347"/>
    <lineage>
        <taxon>Eukaryota</taxon>
        <taxon>Viridiplantae</taxon>
        <taxon>Streptophyta</taxon>
        <taxon>Embryophyta</taxon>
        <taxon>Tracheophyta</taxon>
        <taxon>Spermatophyta</taxon>
        <taxon>Magnoliopsida</taxon>
        <taxon>eudicotyledons</taxon>
        <taxon>Gunneridae</taxon>
        <taxon>Pentapetalae</taxon>
        <taxon>asterids</taxon>
        <taxon>lamiids</taxon>
        <taxon>Solanales</taxon>
        <taxon>Solanaceae</taxon>
        <taxon>Solanoideae</taxon>
        <taxon>Solaneae</taxon>
        <taxon>Solanum</taxon>
    </lineage>
</organism>
<evidence type="ECO:0008006" key="3">
    <source>
        <dbReference type="Google" id="ProtNLM"/>
    </source>
</evidence>
<evidence type="ECO:0000313" key="2">
    <source>
        <dbReference type="Proteomes" id="UP001234989"/>
    </source>
</evidence>
<sequence>MSCACQAIWMRNILEELHFKQEGPTPIYCDNTSAIILSNNPVEHRRSKHIDVKYHFFCDLTKDAKIILIYCKSEEQVADRDIRPYPGGTDWIGAKSILAVMNMNNAHFVTLEILLHEDIQSPNSKLCDNPVGRMQWNWAAGIVSRSLEP</sequence>
<accession>A0AAF0ZSJ8</accession>
<dbReference type="PANTHER" id="PTHR11439">
    <property type="entry name" value="GAG-POL-RELATED RETROTRANSPOSON"/>
    <property type="match status" value="1"/>
</dbReference>